<keyword evidence="2" id="KW-1185">Reference proteome</keyword>
<dbReference type="eggNOG" id="ENOG502R42H">
    <property type="taxonomic scope" value="Eukaryota"/>
</dbReference>
<dbReference type="AlphaFoldDB" id="A0A0P0WZQ2"/>
<protein>
    <submittedName>
        <fullName evidence="1">Os06g0668250 protein</fullName>
    </submittedName>
</protein>
<reference evidence="1 2" key="3">
    <citation type="journal article" date="2013" name="Rice">
        <title>Improvement of the Oryza sativa Nipponbare reference genome using next generation sequence and optical map data.</title>
        <authorList>
            <person name="Kawahara Y."/>
            <person name="de la Bastide M."/>
            <person name="Hamilton J.P."/>
            <person name="Kanamori H."/>
            <person name="McCombie W.R."/>
            <person name="Ouyang S."/>
            <person name="Schwartz D.C."/>
            <person name="Tanaka T."/>
            <person name="Wu J."/>
            <person name="Zhou S."/>
            <person name="Childs K.L."/>
            <person name="Davidson R.M."/>
            <person name="Lin H."/>
            <person name="Quesada-Ocampo L."/>
            <person name="Vaillancourt B."/>
            <person name="Sakai H."/>
            <person name="Lee S.S."/>
            <person name="Kim J."/>
            <person name="Numa H."/>
            <person name="Itoh T."/>
            <person name="Buell C.R."/>
            <person name="Matsumoto T."/>
        </authorList>
    </citation>
    <scope>NUCLEOTIDE SEQUENCE [LARGE SCALE GENOMIC DNA]</scope>
    <source>
        <strain evidence="2">cv. Nipponbare</strain>
    </source>
</reference>
<dbReference type="InParanoid" id="A0A0P0WZQ2"/>
<reference evidence="1 2" key="2">
    <citation type="journal article" date="2013" name="Plant Cell Physiol.">
        <title>Rice Annotation Project Database (RAP-DB): an integrative and interactive database for rice genomics.</title>
        <authorList>
            <person name="Sakai H."/>
            <person name="Lee S.S."/>
            <person name="Tanaka T."/>
            <person name="Numa H."/>
            <person name="Kim J."/>
            <person name="Kawahara Y."/>
            <person name="Wakimoto H."/>
            <person name="Yang C.C."/>
            <person name="Iwamoto M."/>
            <person name="Abe T."/>
            <person name="Yamada Y."/>
            <person name="Muto A."/>
            <person name="Inokuchi H."/>
            <person name="Ikemura T."/>
            <person name="Matsumoto T."/>
            <person name="Sasaki T."/>
            <person name="Itoh T."/>
        </authorList>
    </citation>
    <scope>NUCLEOTIDE SEQUENCE [LARGE SCALE GENOMIC DNA]</scope>
    <source>
        <strain evidence="2">cv. Nipponbare</strain>
    </source>
</reference>
<proteinExistence type="predicted"/>
<reference evidence="2" key="1">
    <citation type="journal article" date="2005" name="Nature">
        <title>The map-based sequence of the rice genome.</title>
        <authorList>
            <consortium name="International rice genome sequencing project (IRGSP)"/>
            <person name="Matsumoto T."/>
            <person name="Wu J."/>
            <person name="Kanamori H."/>
            <person name="Katayose Y."/>
            <person name="Fujisawa M."/>
            <person name="Namiki N."/>
            <person name="Mizuno H."/>
            <person name="Yamamoto K."/>
            <person name="Antonio B.A."/>
            <person name="Baba T."/>
            <person name="Sakata K."/>
            <person name="Nagamura Y."/>
            <person name="Aoki H."/>
            <person name="Arikawa K."/>
            <person name="Arita K."/>
            <person name="Bito T."/>
            <person name="Chiden Y."/>
            <person name="Fujitsuka N."/>
            <person name="Fukunaka R."/>
            <person name="Hamada M."/>
            <person name="Harada C."/>
            <person name="Hayashi A."/>
            <person name="Hijishita S."/>
            <person name="Honda M."/>
            <person name="Hosokawa S."/>
            <person name="Ichikawa Y."/>
            <person name="Idonuma A."/>
            <person name="Iijima M."/>
            <person name="Ikeda M."/>
            <person name="Ikeno M."/>
            <person name="Ito K."/>
            <person name="Ito S."/>
            <person name="Ito T."/>
            <person name="Ito Y."/>
            <person name="Ito Y."/>
            <person name="Iwabuchi A."/>
            <person name="Kamiya K."/>
            <person name="Karasawa W."/>
            <person name="Kurita K."/>
            <person name="Katagiri S."/>
            <person name="Kikuta A."/>
            <person name="Kobayashi H."/>
            <person name="Kobayashi N."/>
            <person name="Machita K."/>
            <person name="Maehara T."/>
            <person name="Masukawa M."/>
            <person name="Mizubayashi T."/>
            <person name="Mukai Y."/>
            <person name="Nagasaki H."/>
            <person name="Nagata Y."/>
            <person name="Naito S."/>
            <person name="Nakashima M."/>
            <person name="Nakama Y."/>
            <person name="Nakamichi Y."/>
            <person name="Nakamura M."/>
            <person name="Meguro A."/>
            <person name="Negishi M."/>
            <person name="Ohta I."/>
            <person name="Ohta T."/>
            <person name="Okamoto M."/>
            <person name="Ono N."/>
            <person name="Saji S."/>
            <person name="Sakaguchi M."/>
            <person name="Sakai K."/>
            <person name="Shibata M."/>
            <person name="Shimokawa T."/>
            <person name="Song J."/>
            <person name="Takazaki Y."/>
            <person name="Terasawa K."/>
            <person name="Tsugane M."/>
            <person name="Tsuji K."/>
            <person name="Ueda S."/>
            <person name="Waki K."/>
            <person name="Yamagata H."/>
            <person name="Yamamoto M."/>
            <person name="Yamamoto S."/>
            <person name="Yamane H."/>
            <person name="Yoshiki S."/>
            <person name="Yoshihara R."/>
            <person name="Yukawa K."/>
            <person name="Zhong H."/>
            <person name="Yano M."/>
            <person name="Yuan Q."/>
            <person name="Ouyang S."/>
            <person name="Liu J."/>
            <person name="Jones K.M."/>
            <person name="Gansberger K."/>
            <person name="Moffat K."/>
            <person name="Hill J."/>
            <person name="Bera J."/>
            <person name="Fadrosh D."/>
            <person name="Jin S."/>
            <person name="Johri S."/>
            <person name="Kim M."/>
            <person name="Overton L."/>
            <person name="Reardon M."/>
            <person name="Tsitrin T."/>
            <person name="Vuong H."/>
            <person name="Weaver B."/>
            <person name="Ciecko A."/>
            <person name="Tallon L."/>
            <person name="Jackson J."/>
            <person name="Pai G."/>
            <person name="Aken S.V."/>
            <person name="Utterback T."/>
            <person name="Reidmuller S."/>
            <person name="Feldblyum T."/>
            <person name="Hsiao J."/>
            <person name="Zismann V."/>
            <person name="Iobst S."/>
            <person name="de Vazeille A.R."/>
            <person name="Buell C.R."/>
            <person name="Ying K."/>
            <person name="Li Y."/>
            <person name="Lu T."/>
            <person name="Huang Y."/>
            <person name="Zhao Q."/>
            <person name="Feng Q."/>
            <person name="Zhang L."/>
            <person name="Zhu J."/>
            <person name="Weng Q."/>
            <person name="Mu J."/>
            <person name="Lu Y."/>
            <person name="Fan D."/>
            <person name="Liu Y."/>
            <person name="Guan J."/>
            <person name="Zhang Y."/>
            <person name="Yu S."/>
            <person name="Liu X."/>
            <person name="Zhang Y."/>
            <person name="Hong G."/>
            <person name="Han B."/>
            <person name="Choisne N."/>
            <person name="Demange N."/>
            <person name="Orjeda G."/>
            <person name="Samain S."/>
            <person name="Cattolico L."/>
            <person name="Pelletier E."/>
            <person name="Couloux A."/>
            <person name="Segurens B."/>
            <person name="Wincker P."/>
            <person name="D'Hont A."/>
            <person name="Scarpelli C."/>
            <person name="Weissenbach J."/>
            <person name="Salanoubat M."/>
            <person name="Quetier F."/>
            <person name="Yu Y."/>
            <person name="Kim H.R."/>
            <person name="Rambo T."/>
            <person name="Currie J."/>
            <person name="Collura K."/>
            <person name="Luo M."/>
            <person name="Yang T."/>
            <person name="Ammiraju J.S.S."/>
            <person name="Engler F."/>
            <person name="Soderlund C."/>
            <person name="Wing R.A."/>
            <person name="Palmer L.E."/>
            <person name="de la Bastide M."/>
            <person name="Spiegel L."/>
            <person name="Nascimento L."/>
            <person name="Zutavern T."/>
            <person name="O'Shaughnessy A."/>
            <person name="Dike S."/>
            <person name="Dedhia N."/>
            <person name="Preston R."/>
            <person name="Balija V."/>
            <person name="McCombie W.R."/>
            <person name="Chow T."/>
            <person name="Chen H."/>
            <person name="Chung M."/>
            <person name="Chen C."/>
            <person name="Shaw J."/>
            <person name="Wu H."/>
            <person name="Hsiao K."/>
            <person name="Chao Y."/>
            <person name="Chu M."/>
            <person name="Cheng C."/>
            <person name="Hour A."/>
            <person name="Lee P."/>
            <person name="Lin S."/>
            <person name="Lin Y."/>
            <person name="Liou J."/>
            <person name="Liu S."/>
            <person name="Hsing Y."/>
            <person name="Raghuvanshi S."/>
            <person name="Mohanty A."/>
            <person name="Bharti A.K."/>
            <person name="Gaur A."/>
            <person name="Gupta V."/>
            <person name="Kumar D."/>
            <person name="Ravi V."/>
            <person name="Vij S."/>
            <person name="Kapur A."/>
            <person name="Khurana P."/>
            <person name="Khurana P."/>
            <person name="Khurana J.P."/>
            <person name="Tyagi A.K."/>
            <person name="Gaikwad K."/>
            <person name="Singh A."/>
            <person name="Dalal V."/>
            <person name="Srivastava S."/>
            <person name="Dixit A."/>
            <person name="Pal A.K."/>
            <person name="Ghazi I.A."/>
            <person name="Yadav M."/>
            <person name="Pandit A."/>
            <person name="Bhargava A."/>
            <person name="Sureshbabu K."/>
            <person name="Batra K."/>
            <person name="Sharma T.R."/>
            <person name="Mohapatra T."/>
            <person name="Singh N.K."/>
            <person name="Messing J."/>
            <person name="Nelson A.B."/>
            <person name="Fuks G."/>
            <person name="Kavchok S."/>
            <person name="Keizer G."/>
            <person name="Linton E."/>
            <person name="Llaca V."/>
            <person name="Song R."/>
            <person name="Tanyolac B."/>
            <person name="Young S."/>
            <person name="Ho-Il K."/>
            <person name="Hahn J.H."/>
            <person name="Sangsakoo G."/>
            <person name="Vanavichit A."/>
            <person name="de Mattos Luiz.A.T."/>
            <person name="Zimmer P.D."/>
            <person name="Malone G."/>
            <person name="Dellagostin O."/>
            <person name="de Oliveira A.C."/>
            <person name="Bevan M."/>
            <person name="Bancroft I."/>
            <person name="Minx P."/>
            <person name="Cordum H."/>
            <person name="Wilson R."/>
            <person name="Cheng Z."/>
            <person name="Jin W."/>
            <person name="Jiang J."/>
            <person name="Leong S.A."/>
            <person name="Iwama H."/>
            <person name="Gojobori T."/>
            <person name="Itoh T."/>
            <person name="Niimura Y."/>
            <person name="Fujii Y."/>
            <person name="Habara T."/>
            <person name="Sakai H."/>
            <person name="Sato Y."/>
            <person name="Wilson G."/>
            <person name="Kumar K."/>
            <person name="McCouch S."/>
            <person name="Juretic N."/>
            <person name="Hoen D."/>
            <person name="Wright S."/>
            <person name="Bruskiewich R."/>
            <person name="Bureau T."/>
            <person name="Miyao A."/>
            <person name="Hirochika H."/>
            <person name="Nishikawa T."/>
            <person name="Kadowaki K."/>
            <person name="Sugiura M."/>
            <person name="Burr B."/>
            <person name="Sasaki T."/>
        </authorList>
    </citation>
    <scope>NUCLEOTIDE SEQUENCE [LARGE SCALE GENOMIC DNA]</scope>
    <source>
        <strain evidence="2">cv. Nipponbare</strain>
    </source>
</reference>
<feature type="non-terminal residue" evidence="1">
    <location>
        <position position="133"/>
    </location>
</feature>
<sequence length="133" mass="15483">MPAYWRIQGHFSLPPCRTEHFLEAEHHHLVKWQPISGLPHRCSHWPSQPTTRTSSKHGNIRWSTSFNVVILTRWLARMTLAPFPIKNLMVGTDARMRVSSVIFWLSSSGTFRSARRNTFFPFRSDSVRVPTLL</sequence>
<dbReference type="Gramene" id="Os06t0668250-00">
    <property type="protein sequence ID" value="Os06t0668250-00"/>
    <property type="gene ID" value="Os06g0668250"/>
</dbReference>
<dbReference type="PaxDb" id="39947-A0A0P0WZQ2"/>
<accession>A0A0P0WZQ2</accession>
<gene>
    <name evidence="1" type="ordered locus">Os06g0668250</name>
    <name evidence="1" type="ORF">OSNPB_060668250</name>
</gene>
<name>A0A0P0WZQ2_ORYSJ</name>
<dbReference type="EMBL" id="AP014962">
    <property type="protein sequence ID" value="BAS99054.1"/>
    <property type="molecule type" value="Genomic_DNA"/>
</dbReference>
<organism evidence="1 2">
    <name type="scientific">Oryza sativa subsp. japonica</name>
    <name type="common">Rice</name>
    <dbReference type="NCBI Taxonomy" id="39947"/>
    <lineage>
        <taxon>Eukaryota</taxon>
        <taxon>Viridiplantae</taxon>
        <taxon>Streptophyta</taxon>
        <taxon>Embryophyta</taxon>
        <taxon>Tracheophyta</taxon>
        <taxon>Spermatophyta</taxon>
        <taxon>Magnoliopsida</taxon>
        <taxon>Liliopsida</taxon>
        <taxon>Poales</taxon>
        <taxon>Poaceae</taxon>
        <taxon>BOP clade</taxon>
        <taxon>Oryzoideae</taxon>
        <taxon>Oryzeae</taxon>
        <taxon>Oryzinae</taxon>
        <taxon>Oryza</taxon>
        <taxon>Oryza sativa</taxon>
    </lineage>
</organism>
<evidence type="ECO:0000313" key="2">
    <source>
        <dbReference type="Proteomes" id="UP000059680"/>
    </source>
</evidence>
<evidence type="ECO:0000313" key="1">
    <source>
        <dbReference type="EMBL" id="BAS99054.1"/>
    </source>
</evidence>
<dbReference type="Proteomes" id="UP000059680">
    <property type="component" value="Chromosome 6"/>
</dbReference>
<dbReference type="OMA" id="RCSHWPS"/>